<evidence type="ECO:0000256" key="2">
    <source>
        <dbReference type="SAM" id="Coils"/>
    </source>
</evidence>
<reference evidence="4 5" key="1">
    <citation type="journal article" date="2015" name="Nature">
        <title>rRNA introns, odd ribosomes, and small enigmatic genomes across a large radiation of phyla.</title>
        <authorList>
            <person name="Brown C.T."/>
            <person name="Hug L.A."/>
            <person name="Thomas B.C."/>
            <person name="Sharon I."/>
            <person name="Castelle C.J."/>
            <person name="Singh A."/>
            <person name="Wilkins M.J."/>
            <person name="Williams K.H."/>
            <person name="Banfield J.F."/>
        </authorList>
    </citation>
    <scope>NUCLEOTIDE SEQUENCE [LARGE SCALE GENOMIC DNA]</scope>
</reference>
<dbReference type="PATRIC" id="fig|1619005.3.peg.665"/>
<dbReference type="InterPro" id="IPR015914">
    <property type="entry name" value="PAPs_N"/>
</dbReference>
<dbReference type="Pfam" id="PF16656">
    <property type="entry name" value="Pur_ac_phosph_N"/>
    <property type="match status" value="3"/>
</dbReference>
<dbReference type="AlphaFoldDB" id="A0A0G1WH45"/>
<dbReference type="Gene3D" id="1.10.101.10">
    <property type="entry name" value="PGBD-like superfamily/PGBD"/>
    <property type="match status" value="1"/>
</dbReference>
<organism evidence="4 5">
    <name type="scientific">Candidatus Wolfebacteria bacterium GW2011_GWA2_47_9b</name>
    <dbReference type="NCBI Taxonomy" id="1619005"/>
    <lineage>
        <taxon>Bacteria</taxon>
        <taxon>Candidatus Wolfeibacteriota</taxon>
    </lineage>
</organism>
<comment type="caution">
    <text evidence="4">The sequence shown here is derived from an EMBL/GenBank/DDBJ whole genome shotgun (WGS) entry which is preliminary data.</text>
</comment>
<dbReference type="InterPro" id="IPR002477">
    <property type="entry name" value="Peptidoglycan-bd-like"/>
</dbReference>
<dbReference type="GO" id="GO:0003993">
    <property type="term" value="F:acid phosphatase activity"/>
    <property type="evidence" value="ECO:0007669"/>
    <property type="project" value="InterPro"/>
</dbReference>
<dbReference type="InterPro" id="IPR036365">
    <property type="entry name" value="PGBD-like_sf"/>
</dbReference>
<dbReference type="CDD" id="cd00063">
    <property type="entry name" value="FN3"/>
    <property type="match status" value="1"/>
</dbReference>
<evidence type="ECO:0000313" key="4">
    <source>
        <dbReference type="EMBL" id="KKU89618.1"/>
    </source>
</evidence>
<dbReference type="EMBL" id="LCPB01000011">
    <property type="protein sequence ID" value="KKU89618.1"/>
    <property type="molecule type" value="Genomic_DNA"/>
</dbReference>
<protein>
    <submittedName>
        <fullName evidence="4">Fibronectin, type III domain protein</fullName>
    </submittedName>
</protein>
<dbReference type="SUPFAM" id="SSF47090">
    <property type="entry name" value="PGBD-like"/>
    <property type="match status" value="1"/>
</dbReference>
<dbReference type="PANTHER" id="PTHR22953:SF153">
    <property type="entry name" value="PURPLE ACID PHOSPHATASE"/>
    <property type="match status" value="1"/>
</dbReference>
<evidence type="ECO:0000313" key="5">
    <source>
        <dbReference type="Proteomes" id="UP000033882"/>
    </source>
</evidence>
<name>A0A0G1WH45_9BACT</name>
<dbReference type="InterPro" id="IPR036366">
    <property type="entry name" value="PGBDSf"/>
</dbReference>
<keyword evidence="1" id="KW-0732">Signal</keyword>
<feature type="coiled-coil region" evidence="2">
    <location>
        <begin position="34"/>
        <end position="64"/>
    </location>
</feature>
<keyword evidence="2" id="KW-0175">Coiled coil</keyword>
<dbReference type="InterPro" id="IPR008963">
    <property type="entry name" value="Purple_acid_Pase-like_N"/>
</dbReference>
<dbReference type="Proteomes" id="UP000033882">
    <property type="component" value="Unassembled WGS sequence"/>
</dbReference>
<proteinExistence type="predicted"/>
<dbReference type="GO" id="GO:0046872">
    <property type="term" value="F:metal ion binding"/>
    <property type="evidence" value="ECO:0007669"/>
    <property type="project" value="InterPro"/>
</dbReference>
<dbReference type="PROSITE" id="PS50853">
    <property type="entry name" value="FN3"/>
    <property type="match status" value="1"/>
</dbReference>
<dbReference type="Gene3D" id="2.60.40.380">
    <property type="entry name" value="Purple acid phosphatase-like, N-terminal"/>
    <property type="match status" value="3"/>
</dbReference>
<evidence type="ECO:0000256" key="1">
    <source>
        <dbReference type="ARBA" id="ARBA00022729"/>
    </source>
</evidence>
<accession>A0A0G1WH45</accession>
<sequence length="510" mass="53744">MKNMKRSLTAIVVVGLIFGNVFVVSAQTATTTPAMALQALIQNLQKQIESLNAQLQVLRQAQQQVVTTTGDVQDTLKLIKQLREGSSGDDVKLLQAILAADVSVYPEGRITGYYGKLTAQAVKRFQKLYKLDQVGNVGPKTLEKIREQLEKNPVTVETRNGVKTICAIVPPGHLIAPGWLRKMEGVAPIVSVCQTLPPGIAAKLGLATTTPDTTAPKISDVEIKNIAANSVKIEWETNEPATSVIWYGTATSVSIGNGLTISSTTLVRDHELVLSGLSASTTYYYIVASADVKGNTATSSQRSFTTLLIPDTTTPIISNVLTASTTANGSHVQWTTNEPATSVAWYGTSTPVTTANGVSSSSSALVSGHDLTLSGLSANTTYYYMVVSADGAGNTATSSQYSFITAAILDTTAPAISGIAATSTTSSASRIVWTTNEQATGKLWYSTSTPVVTTVAPSASNETPLFDHDFLLSGLTSSTTYYYVVSSGDAAGNTSTSTEAMFQTLAQSAY</sequence>
<dbReference type="SUPFAM" id="SSF49363">
    <property type="entry name" value="Purple acid phosphatase, N-terminal domain"/>
    <property type="match status" value="3"/>
</dbReference>
<dbReference type="PANTHER" id="PTHR22953">
    <property type="entry name" value="ACID PHOSPHATASE RELATED"/>
    <property type="match status" value="1"/>
</dbReference>
<evidence type="ECO:0000259" key="3">
    <source>
        <dbReference type="PROSITE" id="PS50853"/>
    </source>
</evidence>
<gene>
    <name evidence="4" type="ORF">UY19_C0011G0023</name>
</gene>
<dbReference type="SMART" id="SM00060">
    <property type="entry name" value="FN3"/>
    <property type="match status" value="3"/>
</dbReference>
<dbReference type="InterPro" id="IPR003961">
    <property type="entry name" value="FN3_dom"/>
</dbReference>
<dbReference type="Pfam" id="PF01471">
    <property type="entry name" value="PG_binding_1"/>
    <property type="match status" value="1"/>
</dbReference>
<dbReference type="InterPro" id="IPR039331">
    <property type="entry name" value="PAPs-like"/>
</dbReference>
<feature type="domain" description="Fibronectin type-III" evidence="3">
    <location>
        <begin position="217"/>
        <end position="309"/>
    </location>
</feature>